<accession>A0A183GSN0</accession>
<organism evidence="2 3">
    <name type="scientific">Heligmosomoides polygyrus</name>
    <name type="common">Parasitic roundworm</name>
    <dbReference type="NCBI Taxonomy" id="6339"/>
    <lineage>
        <taxon>Eukaryota</taxon>
        <taxon>Metazoa</taxon>
        <taxon>Ecdysozoa</taxon>
        <taxon>Nematoda</taxon>
        <taxon>Chromadorea</taxon>
        <taxon>Rhabditida</taxon>
        <taxon>Rhabditina</taxon>
        <taxon>Rhabditomorpha</taxon>
        <taxon>Strongyloidea</taxon>
        <taxon>Heligmosomidae</taxon>
        <taxon>Heligmosomoides</taxon>
    </lineage>
</organism>
<dbReference type="EMBL" id="UZAH01038408">
    <property type="protein sequence ID" value="VDP53228.1"/>
    <property type="molecule type" value="Genomic_DNA"/>
</dbReference>
<gene>
    <name evidence="1" type="ORF">HPBE_LOCUS25699</name>
</gene>
<proteinExistence type="predicted"/>
<reference evidence="1 2" key="1">
    <citation type="submission" date="2018-11" db="EMBL/GenBank/DDBJ databases">
        <authorList>
            <consortium name="Pathogen Informatics"/>
        </authorList>
    </citation>
    <scope>NUCLEOTIDE SEQUENCE [LARGE SCALE GENOMIC DNA]</scope>
</reference>
<evidence type="ECO:0000313" key="2">
    <source>
        <dbReference type="Proteomes" id="UP000050761"/>
    </source>
</evidence>
<evidence type="ECO:0000313" key="1">
    <source>
        <dbReference type="EMBL" id="VDP53228.1"/>
    </source>
</evidence>
<evidence type="ECO:0000313" key="3">
    <source>
        <dbReference type="WBParaSite" id="HPBE_0002570001-mRNA-1"/>
    </source>
</evidence>
<dbReference type="WBParaSite" id="HPBE_0002570001-mRNA-1">
    <property type="protein sequence ID" value="HPBE_0002570001-mRNA-1"/>
    <property type="gene ID" value="HPBE_0002570001"/>
</dbReference>
<keyword evidence="2" id="KW-1185">Reference proteome</keyword>
<protein>
    <submittedName>
        <fullName evidence="3">Transposase</fullName>
    </submittedName>
</protein>
<reference evidence="3" key="2">
    <citation type="submission" date="2019-09" db="UniProtKB">
        <authorList>
            <consortium name="WormBaseParasite"/>
        </authorList>
    </citation>
    <scope>IDENTIFICATION</scope>
</reference>
<sequence length="96" mass="11109">MYGAECRPAMKEVENRLIVMEEKKLHWTAGVRRLDHVCNVFIPQRFGFAAIADKLREARLRWYGYVLRANGDTVRKIGLNIDVPGKRPSQGRPSQR</sequence>
<accession>A0A3P8F271</accession>
<dbReference type="OrthoDB" id="5832087at2759"/>
<name>A0A183GSN0_HELPZ</name>
<dbReference type="Proteomes" id="UP000050761">
    <property type="component" value="Unassembled WGS sequence"/>
</dbReference>
<dbReference type="AlphaFoldDB" id="A0A183GSN0"/>